<protein>
    <submittedName>
        <fullName evidence="1">Uncharacterized protein</fullName>
    </submittedName>
</protein>
<geneLocation type="plasmid" evidence="1 2">
    <name>unnamed6</name>
</geneLocation>
<gene>
    <name evidence="1" type="ORF">BMW22_39195</name>
</gene>
<organism evidence="1 2">
    <name type="scientific">Rhizobium leguminosarum</name>
    <dbReference type="NCBI Taxonomy" id="384"/>
    <lineage>
        <taxon>Bacteria</taxon>
        <taxon>Pseudomonadati</taxon>
        <taxon>Pseudomonadota</taxon>
        <taxon>Alphaproteobacteria</taxon>
        <taxon>Hyphomicrobiales</taxon>
        <taxon>Rhizobiaceae</taxon>
        <taxon>Rhizobium/Agrobacterium group</taxon>
        <taxon>Rhizobium</taxon>
    </lineage>
</organism>
<evidence type="ECO:0000313" key="1">
    <source>
        <dbReference type="EMBL" id="API57410.1"/>
    </source>
</evidence>
<dbReference type="AlphaFoldDB" id="A0A1L3ZPD2"/>
<dbReference type="EMBL" id="CP018234">
    <property type="protein sequence ID" value="API57410.1"/>
    <property type="molecule type" value="Genomic_DNA"/>
</dbReference>
<proteinExistence type="predicted"/>
<name>A0A1L3ZPD2_RHILE</name>
<keyword evidence="1" id="KW-0614">Plasmid</keyword>
<accession>A0A1L3ZPD2</accession>
<evidence type="ECO:0000313" key="2">
    <source>
        <dbReference type="Proteomes" id="UP000183050"/>
    </source>
</evidence>
<dbReference type="Proteomes" id="UP000183050">
    <property type="component" value="Plasmid unnamed6"/>
</dbReference>
<sequence>MRPSAIASIWFGRSLQERAHAFSIWALGWKSPLQKPPRGVIVSAFKPEVDLVCRASIAAGNALLP</sequence>
<reference evidence="1 2" key="1">
    <citation type="submission" date="2016-11" db="EMBL/GenBank/DDBJ databases">
        <title>Rhizobium leguminosarum bv. viciae strain Vaf12 isolated from Vavilovia formosa root nodules from Russia, Dagestan.</title>
        <authorList>
            <person name="Kimeklis A."/>
        </authorList>
    </citation>
    <scope>NUCLEOTIDE SEQUENCE [LARGE SCALE GENOMIC DNA]</scope>
    <source>
        <strain evidence="1 2">Vaf-108</strain>
        <plasmid evidence="2">Plasmid unnamed6</plasmid>
    </source>
</reference>